<dbReference type="PANTHER" id="PTHR35605">
    <property type="entry name" value="ECP2 EFFECTOR PROTEIN DOMAIN-CONTAINING PROTEIN-RELATED"/>
    <property type="match status" value="1"/>
</dbReference>
<dbReference type="PANTHER" id="PTHR35605:SF1">
    <property type="entry name" value="ECP2 EFFECTOR PROTEIN DOMAIN-CONTAINING PROTEIN-RELATED"/>
    <property type="match status" value="1"/>
</dbReference>
<proteinExistence type="predicted"/>
<evidence type="ECO:0000313" key="2">
    <source>
        <dbReference type="EMBL" id="KAG4424737.1"/>
    </source>
</evidence>
<evidence type="ECO:0008006" key="4">
    <source>
        <dbReference type="Google" id="ProtNLM"/>
    </source>
</evidence>
<dbReference type="EMBL" id="JAFJYH010000017">
    <property type="protein sequence ID" value="KAG4424737.1"/>
    <property type="molecule type" value="Genomic_DNA"/>
</dbReference>
<dbReference type="Proteomes" id="UP000664132">
    <property type="component" value="Unassembled WGS sequence"/>
</dbReference>
<feature type="signal peptide" evidence="1">
    <location>
        <begin position="1"/>
        <end position="27"/>
    </location>
</feature>
<evidence type="ECO:0000313" key="3">
    <source>
        <dbReference type="Proteomes" id="UP000664132"/>
    </source>
</evidence>
<sequence length="216" mass="23925">MNFSTFISKLALLLAAILLLANQVAIATPTPEGISITERVSNIPEHYNIIPLVITGTMEGVAVNHTGTIQQVFAQLDAEDNDFKLSELGARDVSELHPRVASYMTDINCIPVRGQNWGRANQGAIREGINYLRRGSLACGVNAHSCARVSCSWDSGIYFCNNNNYNLRYPCFQIADYAQAILDKCKYQKNLFADKEVGGQAWDNGNWNVPVHKDRC</sequence>
<feature type="chain" id="PRO_5034426388" description="Secreted protein" evidence="1">
    <location>
        <begin position="28"/>
        <end position="216"/>
    </location>
</feature>
<protein>
    <recommendedName>
        <fullName evidence="4">Secreted protein</fullName>
    </recommendedName>
</protein>
<keyword evidence="1" id="KW-0732">Signal</keyword>
<organism evidence="2 3">
    <name type="scientific">Cadophora malorum</name>
    <dbReference type="NCBI Taxonomy" id="108018"/>
    <lineage>
        <taxon>Eukaryota</taxon>
        <taxon>Fungi</taxon>
        <taxon>Dikarya</taxon>
        <taxon>Ascomycota</taxon>
        <taxon>Pezizomycotina</taxon>
        <taxon>Leotiomycetes</taxon>
        <taxon>Helotiales</taxon>
        <taxon>Ploettnerulaceae</taxon>
        <taxon>Cadophora</taxon>
    </lineage>
</organism>
<keyword evidence="3" id="KW-1185">Reference proteome</keyword>
<gene>
    <name evidence="2" type="ORF">IFR04_002085</name>
</gene>
<reference evidence="2" key="1">
    <citation type="submission" date="2021-02" db="EMBL/GenBank/DDBJ databases">
        <title>Genome sequence Cadophora malorum strain M34.</title>
        <authorList>
            <person name="Stefanovic E."/>
            <person name="Vu D."/>
            <person name="Scully C."/>
            <person name="Dijksterhuis J."/>
            <person name="Roader J."/>
            <person name="Houbraken J."/>
        </authorList>
    </citation>
    <scope>NUCLEOTIDE SEQUENCE</scope>
    <source>
        <strain evidence="2">M34</strain>
    </source>
</reference>
<comment type="caution">
    <text evidence="2">The sequence shown here is derived from an EMBL/GenBank/DDBJ whole genome shotgun (WGS) entry which is preliminary data.</text>
</comment>
<dbReference type="OrthoDB" id="3466524at2759"/>
<accession>A0A8H7WH83</accession>
<name>A0A8H7WH83_9HELO</name>
<dbReference type="AlphaFoldDB" id="A0A8H7WH83"/>
<evidence type="ECO:0000256" key="1">
    <source>
        <dbReference type="SAM" id="SignalP"/>
    </source>
</evidence>